<organism evidence="1 2">
    <name type="scientific">Streptococcus cuniculi</name>
    <dbReference type="NCBI Taxonomy" id="1432788"/>
    <lineage>
        <taxon>Bacteria</taxon>
        <taxon>Bacillati</taxon>
        <taxon>Bacillota</taxon>
        <taxon>Bacilli</taxon>
        <taxon>Lactobacillales</taxon>
        <taxon>Streptococcaceae</taxon>
        <taxon>Streptococcus</taxon>
    </lineage>
</organism>
<sequence>MINSLGLATIGSSLIQPTAVFAQAEEPEPDEAIMSAAEKNAILKLQDALNQFEEDLNEGEPELIEASIEDSQELYESALRTVISEEGKAMLAPLIQRYQE</sequence>
<evidence type="ECO:0000313" key="1">
    <source>
        <dbReference type="EMBL" id="OLF48576.1"/>
    </source>
</evidence>
<name>A0A1Q8E9V5_9STRE</name>
<proteinExistence type="predicted"/>
<dbReference type="Proteomes" id="UP000186890">
    <property type="component" value="Unassembled WGS sequence"/>
</dbReference>
<dbReference type="EMBL" id="MSJM01000002">
    <property type="protein sequence ID" value="OLF48576.1"/>
    <property type="molecule type" value="Genomic_DNA"/>
</dbReference>
<comment type="caution">
    <text evidence="1">The sequence shown here is derived from an EMBL/GenBank/DDBJ whole genome shotgun (WGS) entry which is preliminary data.</text>
</comment>
<keyword evidence="2" id="KW-1185">Reference proteome</keyword>
<evidence type="ECO:0000313" key="2">
    <source>
        <dbReference type="Proteomes" id="UP000186890"/>
    </source>
</evidence>
<protein>
    <submittedName>
        <fullName evidence="1">Uncharacterized protein</fullName>
    </submittedName>
</protein>
<dbReference type="AlphaFoldDB" id="A0A1Q8E9V5"/>
<gene>
    <name evidence="1" type="ORF">BU202_02870</name>
</gene>
<reference evidence="2" key="1">
    <citation type="submission" date="2016-12" db="EMBL/GenBank/DDBJ databases">
        <authorList>
            <person name="Gulvik C.A."/>
        </authorList>
    </citation>
    <scope>NUCLEOTIDE SEQUENCE [LARGE SCALE GENOMIC DNA]</scope>
    <source>
        <strain evidence="2">NED12-00049-6B</strain>
    </source>
</reference>
<accession>A0A1Q8E9V5</accession>